<evidence type="ECO:0000313" key="1">
    <source>
        <dbReference type="EMBL" id="MCP0886930.1"/>
    </source>
</evidence>
<name>A0A9X2FKD6_9LACO</name>
<comment type="caution">
    <text evidence="1">The sequence shown here is derived from an EMBL/GenBank/DDBJ whole genome shotgun (WGS) entry which is preliminary data.</text>
</comment>
<protein>
    <submittedName>
        <fullName evidence="1">HK97 gp10 family phage protein</fullName>
    </submittedName>
</protein>
<dbReference type="AlphaFoldDB" id="A0A9X2FKD6"/>
<keyword evidence="2" id="KW-1185">Reference proteome</keyword>
<dbReference type="Proteomes" id="UP001139006">
    <property type="component" value="Unassembled WGS sequence"/>
</dbReference>
<organism evidence="1 2">
    <name type="scientific">Ligilactobacillus ubinensis</name>
    <dbReference type="NCBI Taxonomy" id="2876789"/>
    <lineage>
        <taxon>Bacteria</taxon>
        <taxon>Bacillati</taxon>
        <taxon>Bacillota</taxon>
        <taxon>Bacilli</taxon>
        <taxon>Lactobacillales</taxon>
        <taxon>Lactobacillaceae</taxon>
        <taxon>Ligilactobacillus</taxon>
    </lineage>
</organism>
<sequence>MIKMAEIEIKSMDKLVAKLQKLPEIYKDAIWDGAFDVVEKTRGYAVRELQSSVKHGTGELARSLKYEVIEKDGKIVGRLWSASDGEKTGSLRSDNDVAWFRELGTGLNGENSPKDLPEGFAPVYKQGPWLIPEAKSGDLRMYGMKRIKIGDSYWYPSNGQIARPFIMPSIRKVSNEADDIVSNRINTALHNELGGE</sequence>
<proteinExistence type="predicted"/>
<reference evidence="1 2" key="1">
    <citation type="journal article" date="2023" name="Int. J. Syst. Evol. Microbiol.">
        <title>Ligilactobacillus ubinensis sp. nov., a novel species isolated from the wild ferment of a durian fruit (Durio zibethinus).</title>
        <authorList>
            <person name="Heng Y.C."/>
            <person name="Menon N."/>
            <person name="Chen B."/>
            <person name="Loo B.Z.L."/>
            <person name="Wong G.W.J."/>
            <person name="Lim A.C.H."/>
            <person name="Silvaraju S."/>
            <person name="Kittelmann S."/>
        </authorList>
    </citation>
    <scope>NUCLEOTIDE SEQUENCE [LARGE SCALE GENOMIC DNA]</scope>
    <source>
        <strain evidence="1 2">WILCCON 0076</strain>
    </source>
</reference>
<evidence type="ECO:0000313" key="2">
    <source>
        <dbReference type="Proteomes" id="UP001139006"/>
    </source>
</evidence>
<dbReference type="EMBL" id="JAIULA010000010">
    <property type="protein sequence ID" value="MCP0886930.1"/>
    <property type="molecule type" value="Genomic_DNA"/>
</dbReference>
<gene>
    <name evidence="1" type="ORF">LB941_06235</name>
</gene>
<accession>A0A9X2FKD6</accession>
<dbReference type="RefSeq" id="WP_253360529.1">
    <property type="nucleotide sequence ID" value="NZ_JAIULA010000010.1"/>
</dbReference>